<dbReference type="InterPro" id="IPR029045">
    <property type="entry name" value="ClpP/crotonase-like_dom_sf"/>
</dbReference>
<keyword evidence="15" id="KW-1185">Reference proteome</keyword>
<dbReference type="GO" id="GO:0005829">
    <property type="term" value="C:cytosol"/>
    <property type="evidence" value="ECO:0007669"/>
    <property type="project" value="UniProtKB-SubCell"/>
</dbReference>
<evidence type="ECO:0000313" key="14">
    <source>
        <dbReference type="EMBL" id="MCZ8536409.1"/>
    </source>
</evidence>
<evidence type="ECO:0000256" key="2">
    <source>
        <dbReference type="ARBA" id="ARBA00005254"/>
    </source>
</evidence>
<name>A0A9X3LHB7_9BACL</name>
<proteinExistence type="inferred from homology"/>
<evidence type="ECO:0000256" key="3">
    <source>
        <dbReference type="ARBA" id="ARBA00022490"/>
    </source>
</evidence>
<dbReference type="EMBL" id="JAMKBJ010000003">
    <property type="protein sequence ID" value="MCZ8536409.1"/>
    <property type="molecule type" value="Genomic_DNA"/>
</dbReference>
<dbReference type="Gene3D" id="3.90.226.10">
    <property type="entry name" value="2-enoyl-CoA Hydratase, Chain A, domain 1"/>
    <property type="match status" value="1"/>
</dbReference>
<dbReference type="CDD" id="cd06558">
    <property type="entry name" value="crotonase-like"/>
    <property type="match status" value="1"/>
</dbReference>
<comment type="function">
    <text evidence="12">Decarboxylates ethylmalonyl-CoA, a potentially toxic metabolite, to form butyryl-CoA, suggesting it might be involved in metabolite proofreading. Acts preferentially on (S)-ethylmalonyl-CoA but also has some activity on the (R)-isomer. Also has methylmalonyl-CoA decarboxylase activity at lower level.</text>
</comment>
<evidence type="ECO:0000256" key="10">
    <source>
        <dbReference type="ARBA" id="ARBA00042182"/>
    </source>
</evidence>
<dbReference type="PANTHER" id="PTHR11941">
    <property type="entry name" value="ENOYL-COA HYDRATASE-RELATED"/>
    <property type="match status" value="1"/>
</dbReference>
<evidence type="ECO:0000256" key="8">
    <source>
        <dbReference type="ARBA" id="ARBA00039903"/>
    </source>
</evidence>
<dbReference type="PROSITE" id="PS00166">
    <property type="entry name" value="ENOYL_COA_HYDRATASE"/>
    <property type="match status" value="1"/>
</dbReference>
<dbReference type="GO" id="GO:0004492">
    <property type="term" value="F:methyl/ethyl malonyl-CoA decarboxylase activity"/>
    <property type="evidence" value="ECO:0007669"/>
    <property type="project" value="UniProtKB-EC"/>
</dbReference>
<dbReference type="Proteomes" id="UP001152173">
    <property type="component" value="Unassembled WGS sequence"/>
</dbReference>
<dbReference type="PANTHER" id="PTHR11941:SF27">
    <property type="entry name" value="ETHYLMALONYL-COA DECARBOXYLASE"/>
    <property type="match status" value="1"/>
</dbReference>
<comment type="catalytic activity">
    <reaction evidence="11">
        <text>(S)-methylmalonyl-CoA + H(+) = propanoyl-CoA + CO2</text>
        <dbReference type="Rhea" id="RHEA:61340"/>
        <dbReference type="ChEBI" id="CHEBI:15378"/>
        <dbReference type="ChEBI" id="CHEBI:16526"/>
        <dbReference type="ChEBI" id="CHEBI:57327"/>
        <dbReference type="ChEBI" id="CHEBI:57392"/>
        <dbReference type="EC" id="4.1.1.94"/>
    </reaction>
    <physiologicalReaction direction="left-to-right" evidence="11">
        <dbReference type="Rhea" id="RHEA:61341"/>
    </physiologicalReaction>
</comment>
<evidence type="ECO:0000256" key="12">
    <source>
        <dbReference type="ARBA" id="ARBA00056546"/>
    </source>
</evidence>
<evidence type="ECO:0000256" key="5">
    <source>
        <dbReference type="ARBA" id="ARBA00036343"/>
    </source>
</evidence>
<evidence type="ECO:0000256" key="6">
    <source>
        <dbReference type="ARBA" id="ARBA00036541"/>
    </source>
</evidence>
<comment type="catalytic activity">
    <reaction evidence="6">
        <text>(2R)-ethylmalonyl-CoA + H(+) = butanoyl-CoA + CO2</text>
        <dbReference type="Rhea" id="RHEA:59540"/>
        <dbReference type="ChEBI" id="CHEBI:15378"/>
        <dbReference type="ChEBI" id="CHEBI:16526"/>
        <dbReference type="ChEBI" id="CHEBI:57371"/>
        <dbReference type="ChEBI" id="CHEBI:85316"/>
        <dbReference type="EC" id="4.1.1.94"/>
    </reaction>
    <physiologicalReaction direction="left-to-right" evidence="6">
        <dbReference type="Rhea" id="RHEA:59541"/>
    </physiologicalReaction>
</comment>
<dbReference type="AlphaFoldDB" id="A0A9X3LHB7"/>
<dbReference type="Pfam" id="PF00378">
    <property type="entry name" value="ECH_1"/>
    <property type="match status" value="1"/>
</dbReference>
<accession>A0A9X3LHB7</accession>
<dbReference type="RefSeq" id="WP_269925512.1">
    <property type="nucleotide sequence ID" value="NZ_JAMKBJ010000003.1"/>
</dbReference>
<dbReference type="GO" id="GO:0006635">
    <property type="term" value="P:fatty acid beta-oxidation"/>
    <property type="evidence" value="ECO:0007669"/>
    <property type="project" value="TreeGrafter"/>
</dbReference>
<evidence type="ECO:0000256" key="4">
    <source>
        <dbReference type="ARBA" id="ARBA00023239"/>
    </source>
</evidence>
<gene>
    <name evidence="14" type="ORF">M9R32_04350</name>
</gene>
<comment type="caution">
    <text evidence="14">The sequence shown here is derived from an EMBL/GenBank/DDBJ whole genome shotgun (WGS) entry which is preliminary data.</text>
</comment>
<evidence type="ECO:0000256" key="1">
    <source>
        <dbReference type="ARBA" id="ARBA00004514"/>
    </source>
</evidence>
<evidence type="ECO:0000256" key="9">
    <source>
        <dbReference type="ARBA" id="ARBA00042052"/>
    </source>
</evidence>
<dbReference type="SUPFAM" id="SSF52096">
    <property type="entry name" value="ClpP/crotonase"/>
    <property type="match status" value="1"/>
</dbReference>
<dbReference type="InterPro" id="IPR018376">
    <property type="entry name" value="Enoyl-CoA_hyd/isom_CS"/>
</dbReference>
<organism evidence="14 15">
    <name type="scientific">Paenisporosarcina quisquiliarum</name>
    <dbReference type="NCBI Taxonomy" id="365346"/>
    <lineage>
        <taxon>Bacteria</taxon>
        <taxon>Bacillati</taxon>
        <taxon>Bacillota</taxon>
        <taxon>Bacilli</taxon>
        <taxon>Bacillales</taxon>
        <taxon>Caryophanaceae</taxon>
        <taxon>Paenisporosarcina</taxon>
    </lineage>
</organism>
<evidence type="ECO:0000256" key="11">
    <source>
        <dbReference type="ARBA" id="ARBA00047446"/>
    </source>
</evidence>
<keyword evidence="3" id="KW-0963">Cytoplasm</keyword>
<comment type="subcellular location">
    <subcellularLocation>
        <location evidence="1">Cytoplasm</location>
        <location evidence="1">Cytosol</location>
    </subcellularLocation>
</comment>
<keyword evidence="4" id="KW-0456">Lyase</keyword>
<sequence>MTFAINREENILRFTIKRPEIRNAINHEVIDGLEKLVSTVHNDSTIQFVVITGEGDEAFCSGGDLSIFHGLHTAHEAFPMLDRMASVLYNVATLPVPVIALVNGHAVGGGCEIATACDFRLVSSKAKAGFIQGSLAITSGWGGGTYLLEKLARQDIAMHMLCESKPYAADALLEKGWATQVYDGDKEQALQSFLIEMTQVEASVHRAYKQMLIRKWIGQNLLGQIKEEVKNCSLLWEAEEHHKAVQKFLSRKK</sequence>
<reference evidence="14" key="1">
    <citation type="submission" date="2022-05" db="EMBL/GenBank/DDBJ databases">
        <authorList>
            <person name="Colautti A."/>
            <person name="Iacumin L."/>
        </authorList>
    </citation>
    <scope>NUCLEOTIDE SEQUENCE</scope>
    <source>
        <strain evidence="14">SK 55</strain>
    </source>
</reference>
<dbReference type="EC" id="4.1.1.94" evidence="7"/>
<evidence type="ECO:0000313" key="15">
    <source>
        <dbReference type="Proteomes" id="UP001152173"/>
    </source>
</evidence>
<evidence type="ECO:0000256" key="13">
    <source>
        <dbReference type="RuleBase" id="RU003707"/>
    </source>
</evidence>
<dbReference type="InterPro" id="IPR001753">
    <property type="entry name" value="Enoyl-CoA_hydra/iso"/>
</dbReference>
<protein>
    <recommendedName>
        <fullName evidence="8">Ethylmalonyl-CoA decarboxylase</fullName>
        <ecNumber evidence="7">4.1.1.94</ecNumber>
    </recommendedName>
    <alternativeName>
        <fullName evidence="10">Enoyl-CoA hydratase domain-containing protein 1</fullName>
    </alternativeName>
    <alternativeName>
        <fullName evidence="9">Methylmalonyl-CoA decarboxylase</fullName>
    </alternativeName>
</protein>
<evidence type="ECO:0000256" key="7">
    <source>
        <dbReference type="ARBA" id="ARBA00038883"/>
    </source>
</evidence>
<comment type="catalytic activity">
    <reaction evidence="5">
        <text>(2S)-ethylmalonyl-CoA + H(+) = butanoyl-CoA + CO2</text>
        <dbReference type="Rhea" id="RHEA:32131"/>
        <dbReference type="ChEBI" id="CHEBI:15378"/>
        <dbReference type="ChEBI" id="CHEBI:16526"/>
        <dbReference type="ChEBI" id="CHEBI:57371"/>
        <dbReference type="ChEBI" id="CHEBI:60909"/>
        <dbReference type="EC" id="4.1.1.94"/>
    </reaction>
    <physiologicalReaction direction="left-to-right" evidence="5">
        <dbReference type="Rhea" id="RHEA:32132"/>
    </physiologicalReaction>
</comment>
<comment type="similarity">
    <text evidence="2 13">Belongs to the enoyl-CoA hydratase/isomerase family.</text>
</comment>